<evidence type="ECO:0000256" key="2">
    <source>
        <dbReference type="RuleBase" id="RU362080"/>
    </source>
</evidence>
<proteinExistence type="inferred from homology"/>
<name>A0A1G8ZQ22_9RHOB</name>
<reference evidence="4 5" key="1">
    <citation type="submission" date="2016-10" db="EMBL/GenBank/DDBJ databases">
        <authorList>
            <person name="de Groot N.N."/>
        </authorList>
    </citation>
    <scope>NUCLEOTIDE SEQUENCE [LARGE SCALE GENOMIC DNA]</scope>
    <source>
        <strain evidence="4 5">DSM 25294</strain>
    </source>
</reference>
<comment type="function">
    <text evidence="2">Antitoxin component of a type II toxin-antitoxin (TA) system.</text>
</comment>
<dbReference type="Pfam" id="PF02604">
    <property type="entry name" value="PhdYeFM_antitox"/>
    <property type="match status" value="1"/>
</dbReference>
<evidence type="ECO:0000256" key="3">
    <source>
        <dbReference type="SAM" id="MobiDB-lite"/>
    </source>
</evidence>
<sequence>MAEMTPAPHIKTQMIPLSEFRTQIAMWTARVSHISERILLTKHGRPFAAVVSMRDLEMIERFDSRSVERLRQDFEETARRFEAAQEAGREGARAAGYPGSGEGGYRGVFED</sequence>
<dbReference type="OrthoDB" id="7871907at2"/>
<evidence type="ECO:0000313" key="5">
    <source>
        <dbReference type="Proteomes" id="UP000199382"/>
    </source>
</evidence>
<keyword evidence="5" id="KW-1185">Reference proteome</keyword>
<feature type="compositionally biased region" description="Basic and acidic residues" evidence="3">
    <location>
        <begin position="81"/>
        <end position="92"/>
    </location>
</feature>
<dbReference type="EMBL" id="FNEK01000033">
    <property type="protein sequence ID" value="SDK17202.1"/>
    <property type="molecule type" value="Genomic_DNA"/>
</dbReference>
<organism evidence="4 5">
    <name type="scientific">Aliiruegeria lutimaris</name>
    <dbReference type="NCBI Taxonomy" id="571298"/>
    <lineage>
        <taxon>Bacteria</taxon>
        <taxon>Pseudomonadati</taxon>
        <taxon>Pseudomonadota</taxon>
        <taxon>Alphaproteobacteria</taxon>
        <taxon>Rhodobacterales</taxon>
        <taxon>Roseobacteraceae</taxon>
        <taxon>Aliiruegeria</taxon>
    </lineage>
</organism>
<evidence type="ECO:0000313" key="4">
    <source>
        <dbReference type="EMBL" id="SDK17202.1"/>
    </source>
</evidence>
<dbReference type="InterPro" id="IPR036165">
    <property type="entry name" value="YefM-like_sf"/>
</dbReference>
<feature type="compositionally biased region" description="Gly residues" evidence="3">
    <location>
        <begin position="98"/>
        <end position="111"/>
    </location>
</feature>
<gene>
    <name evidence="4" type="ORF">SAMN04488026_103313</name>
</gene>
<dbReference type="SUPFAM" id="SSF143120">
    <property type="entry name" value="YefM-like"/>
    <property type="match status" value="1"/>
</dbReference>
<evidence type="ECO:0000256" key="1">
    <source>
        <dbReference type="ARBA" id="ARBA00009981"/>
    </source>
</evidence>
<dbReference type="Gene3D" id="3.40.1620.10">
    <property type="entry name" value="YefM-like domain"/>
    <property type="match status" value="1"/>
</dbReference>
<dbReference type="AlphaFoldDB" id="A0A1G8ZQ22"/>
<comment type="similarity">
    <text evidence="1 2">Belongs to the phD/YefM antitoxin family.</text>
</comment>
<accession>A0A1G8ZQ22</accession>
<dbReference type="RefSeq" id="WP_093157947.1">
    <property type="nucleotide sequence ID" value="NZ_FNEK01000033.1"/>
</dbReference>
<dbReference type="InterPro" id="IPR006442">
    <property type="entry name" value="Antitoxin_Phd/YefM"/>
</dbReference>
<protein>
    <recommendedName>
        <fullName evidence="2">Antitoxin</fullName>
    </recommendedName>
</protein>
<dbReference type="Proteomes" id="UP000199382">
    <property type="component" value="Unassembled WGS sequence"/>
</dbReference>
<feature type="region of interest" description="Disordered" evidence="3">
    <location>
        <begin position="81"/>
        <end position="111"/>
    </location>
</feature>